<evidence type="ECO:0000313" key="1">
    <source>
        <dbReference type="EMBL" id="KAA1100049.1"/>
    </source>
</evidence>
<keyword evidence="3" id="KW-1185">Reference proteome</keyword>
<protein>
    <submittedName>
        <fullName evidence="1">Uncharacterized protein</fullName>
    </submittedName>
</protein>
<dbReference type="OrthoDB" id="10479557at2759"/>
<comment type="caution">
    <text evidence="1">The sequence shown here is derived from an EMBL/GenBank/DDBJ whole genome shotgun (WGS) entry which is preliminary data.</text>
</comment>
<dbReference type="Proteomes" id="UP000324748">
    <property type="component" value="Unassembled WGS sequence"/>
</dbReference>
<organism evidence="1 3">
    <name type="scientific">Puccinia graminis f. sp. tritici</name>
    <dbReference type="NCBI Taxonomy" id="56615"/>
    <lineage>
        <taxon>Eukaryota</taxon>
        <taxon>Fungi</taxon>
        <taxon>Dikarya</taxon>
        <taxon>Basidiomycota</taxon>
        <taxon>Pucciniomycotina</taxon>
        <taxon>Pucciniomycetes</taxon>
        <taxon>Pucciniales</taxon>
        <taxon>Pucciniaceae</taxon>
        <taxon>Puccinia</taxon>
    </lineage>
</organism>
<evidence type="ECO:0000313" key="3">
    <source>
        <dbReference type="Proteomes" id="UP000324748"/>
    </source>
</evidence>
<evidence type="ECO:0000313" key="4">
    <source>
        <dbReference type="Proteomes" id="UP000325313"/>
    </source>
</evidence>
<name>A0A5B0PJF7_PUCGR</name>
<dbReference type="Proteomes" id="UP000325313">
    <property type="component" value="Unassembled WGS sequence"/>
</dbReference>
<evidence type="ECO:0000313" key="2">
    <source>
        <dbReference type="EMBL" id="KAA1128130.1"/>
    </source>
</evidence>
<dbReference type="EMBL" id="VSWC01000054">
    <property type="protein sequence ID" value="KAA1100049.1"/>
    <property type="molecule type" value="Genomic_DNA"/>
</dbReference>
<sequence>MDRLKQFFQQTHQIVHDLTEFLCTIREANLQEDFVAMAKMLIQDSFGSSSPILQAYWDSLLNSKDPSVDEEAVKDARQWFKPWSEQFFLANAHFMFATCGGHWT</sequence>
<proteinExistence type="predicted"/>
<reference evidence="3 4" key="1">
    <citation type="submission" date="2019-05" db="EMBL/GenBank/DDBJ databases">
        <title>Emergence of the Ug99 lineage of the wheat stem rust pathogen through somatic hybridization.</title>
        <authorList>
            <person name="Li F."/>
            <person name="Upadhyaya N.M."/>
            <person name="Sperschneider J."/>
            <person name="Matny O."/>
            <person name="Nguyen-Phuc H."/>
            <person name="Mago R."/>
            <person name="Raley C."/>
            <person name="Miller M.E."/>
            <person name="Silverstein K.A.T."/>
            <person name="Henningsen E."/>
            <person name="Hirsch C.D."/>
            <person name="Visser B."/>
            <person name="Pretorius Z.A."/>
            <person name="Steffenson B.J."/>
            <person name="Schwessinger B."/>
            <person name="Dodds P.N."/>
            <person name="Figueroa M."/>
        </authorList>
    </citation>
    <scope>NUCLEOTIDE SEQUENCE [LARGE SCALE GENOMIC DNA]</scope>
    <source>
        <strain evidence="1">21-0</strain>
        <strain evidence="2 4">Ug99</strain>
    </source>
</reference>
<dbReference type="AlphaFoldDB" id="A0A5B0PJF7"/>
<dbReference type="EMBL" id="VDEP01000144">
    <property type="protein sequence ID" value="KAA1128130.1"/>
    <property type="molecule type" value="Genomic_DNA"/>
</dbReference>
<gene>
    <name evidence="1" type="ORF">PGT21_028483</name>
    <name evidence="2" type="ORF">PGTUg99_014003</name>
</gene>
<accession>A0A5B0PJF7</accession>